<sequence>MWIFLYILLLRAVSIYGFIIGGCVGPKSVLERHLTDQEKSELRKLVHTRFDGTNADQVLKEVNSYVYNHVTLSQWQNILPEIKAYQAKRHECSIYAQLLPKDMYLQLLNSVYRANEMGASKHDVKRLVEDYIDRLIRNQMLPNVDNSIIDPQLPLVSLPPPDVSSQGYRYQPPLNRGLSRLIPSGTNNGFHSYSNRPDPSMVVEPQKPSFPRPTVTTLLPISKYPTLIGYPQTGQEMGNNMPELPEPVPLFPMINPTINELSKYGPPSWNG</sequence>
<feature type="signal peptide" evidence="1">
    <location>
        <begin position="1"/>
        <end position="17"/>
    </location>
</feature>
<keyword evidence="1" id="KW-0732">Signal</keyword>
<dbReference type="AlphaFoldDB" id="A0A2A2J4T7"/>
<dbReference type="Proteomes" id="UP000218231">
    <property type="component" value="Unassembled WGS sequence"/>
</dbReference>
<proteinExistence type="predicted"/>
<evidence type="ECO:0000313" key="2">
    <source>
        <dbReference type="EMBL" id="PAV56786.1"/>
    </source>
</evidence>
<reference evidence="2 3" key="1">
    <citation type="journal article" date="2017" name="Curr. Biol.">
        <title>Genome architecture and evolution of a unichromosomal asexual nematode.</title>
        <authorList>
            <person name="Fradin H."/>
            <person name="Zegar C."/>
            <person name="Gutwein M."/>
            <person name="Lucas J."/>
            <person name="Kovtun M."/>
            <person name="Corcoran D."/>
            <person name="Baugh L.R."/>
            <person name="Kiontke K."/>
            <person name="Gunsalus K."/>
            <person name="Fitch D.H."/>
            <person name="Piano F."/>
        </authorList>
    </citation>
    <scope>NUCLEOTIDE SEQUENCE [LARGE SCALE GENOMIC DNA]</scope>
    <source>
        <strain evidence="2">PF1309</strain>
    </source>
</reference>
<organism evidence="2 3">
    <name type="scientific">Diploscapter pachys</name>
    <dbReference type="NCBI Taxonomy" id="2018661"/>
    <lineage>
        <taxon>Eukaryota</taxon>
        <taxon>Metazoa</taxon>
        <taxon>Ecdysozoa</taxon>
        <taxon>Nematoda</taxon>
        <taxon>Chromadorea</taxon>
        <taxon>Rhabditida</taxon>
        <taxon>Rhabditina</taxon>
        <taxon>Rhabditomorpha</taxon>
        <taxon>Rhabditoidea</taxon>
        <taxon>Rhabditidae</taxon>
        <taxon>Diploscapter</taxon>
    </lineage>
</organism>
<evidence type="ECO:0000256" key="1">
    <source>
        <dbReference type="SAM" id="SignalP"/>
    </source>
</evidence>
<comment type="caution">
    <text evidence="2">The sequence shown here is derived from an EMBL/GenBank/DDBJ whole genome shotgun (WGS) entry which is preliminary data.</text>
</comment>
<dbReference type="OrthoDB" id="5858827at2759"/>
<protein>
    <recommendedName>
        <fullName evidence="4">SXP/RAL-2 family protein Ani s 5-like cation-binding domain-containing protein</fullName>
    </recommendedName>
</protein>
<feature type="chain" id="PRO_5012471746" description="SXP/RAL-2 family protein Ani s 5-like cation-binding domain-containing protein" evidence="1">
    <location>
        <begin position="18"/>
        <end position="271"/>
    </location>
</feature>
<keyword evidence="3" id="KW-1185">Reference proteome</keyword>
<evidence type="ECO:0008006" key="4">
    <source>
        <dbReference type="Google" id="ProtNLM"/>
    </source>
</evidence>
<evidence type="ECO:0000313" key="3">
    <source>
        <dbReference type="Proteomes" id="UP000218231"/>
    </source>
</evidence>
<accession>A0A2A2J4T7</accession>
<name>A0A2A2J4T7_9BILA</name>
<dbReference type="EMBL" id="LIAE01010679">
    <property type="protein sequence ID" value="PAV56786.1"/>
    <property type="molecule type" value="Genomic_DNA"/>
</dbReference>
<gene>
    <name evidence="2" type="ORF">WR25_05042</name>
</gene>
<dbReference type="STRING" id="2018661.A0A2A2J4T7"/>